<protein>
    <submittedName>
        <fullName evidence="1">Uncharacterized protein</fullName>
    </submittedName>
</protein>
<gene>
    <name evidence="1" type="ORF">EFP01_050</name>
</gene>
<dbReference type="Proteomes" id="UP000224269">
    <property type="component" value="Segment"/>
</dbReference>
<dbReference type="EMBL" id="KY549443">
    <property type="protein sequence ID" value="APZ81977.1"/>
    <property type="molecule type" value="Genomic_DNA"/>
</dbReference>
<evidence type="ECO:0000313" key="2">
    <source>
        <dbReference type="Proteomes" id="UP000224269"/>
    </source>
</evidence>
<sequence length="103" mass="11542">MKESPSVKLTETHTVTLVNTDVLKVGQVIGFRVNSPKQVGAEVVDVYSEAVGVIERIWSERIEVLNLITGGRTDLWANTFDWREIEILSDAEHLLEAYKNGIC</sequence>
<accession>A0A288TZ35</accession>
<proteinExistence type="predicted"/>
<name>A0A288TZ35_9CAUD</name>
<keyword evidence="2" id="KW-1185">Reference proteome</keyword>
<evidence type="ECO:0000313" key="1">
    <source>
        <dbReference type="EMBL" id="APZ81977.1"/>
    </source>
</evidence>
<reference evidence="2" key="1">
    <citation type="submission" date="2016-12" db="EMBL/GenBank/DDBJ databases">
        <authorList>
            <person name="Lee J.-H."/>
            <person name="Kim Y.-T."/>
            <person name="Kim J.-H."/>
            <person name="Ryu S.-R."/>
        </authorList>
    </citation>
    <scope>NUCLEOTIDE SEQUENCE [LARGE SCALE GENOMIC DNA]</scope>
</reference>
<organism evidence="1 2">
    <name type="scientific">Enterococcus phage EFP01</name>
    <dbReference type="NCBI Taxonomy" id="1926594"/>
    <lineage>
        <taxon>Viruses</taxon>
        <taxon>Duplodnaviria</taxon>
        <taxon>Heunggongvirae</taxon>
        <taxon>Uroviricota</taxon>
        <taxon>Caudoviricetes</taxon>
        <taxon>Herelleviridae</taxon>
        <taxon>Brockvirinae</taxon>
        <taxon>Schiekvirus</taxon>
        <taxon>Schiekvirus EFP01</taxon>
    </lineage>
</organism>